<proteinExistence type="predicted"/>
<evidence type="ECO:0000313" key="1">
    <source>
        <dbReference type="EMBL" id="MBC8538139.1"/>
    </source>
</evidence>
<gene>
    <name evidence="1" type="ORF">H8693_04225</name>
</gene>
<reference evidence="1" key="1">
    <citation type="submission" date="2020-08" db="EMBL/GenBank/DDBJ databases">
        <title>Genome public.</title>
        <authorList>
            <person name="Liu C."/>
            <person name="Sun Q."/>
        </authorList>
    </citation>
    <scope>NUCLEOTIDE SEQUENCE</scope>
    <source>
        <strain evidence="1">NSJ-63</strain>
    </source>
</reference>
<dbReference type="Proteomes" id="UP000617951">
    <property type="component" value="Unassembled WGS sequence"/>
</dbReference>
<accession>A0A926DIZ4</accession>
<sequence>MKDTSPKRQDNHALAQPPEILEAAAKVLASAKKLYLHIAFHDSKAPYVESRLQENISRLQKDLDAFARQAEKLPRRGGRK</sequence>
<dbReference type="RefSeq" id="WP_249279916.1">
    <property type="nucleotide sequence ID" value="NZ_JACRSS010000001.1"/>
</dbReference>
<dbReference type="EMBL" id="JACRSS010000001">
    <property type="protein sequence ID" value="MBC8538139.1"/>
    <property type="molecule type" value="Genomic_DNA"/>
</dbReference>
<name>A0A926DIZ4_9FIRM</name>
<comment type="caution">
    <text evidence="1">The sequence shown here is derived from an EMBL/GenBank/DDBJ whole genome shotgun (WGS) entry which is preliminary data.</text>
</comment>
<keyword evidence="2" id="KW-1185">Reference proteome</keyword>
<protein>
    <submittedName>
        <fullName evidence="1">Uncharacterized protein</fullName>
    </submittedName>
</protein>
<organism evidence="1 2">
    <name type="scientific">Guopingia tenuis</name>
    <dbReference type="NCBI Taxonomy" id="2763656"/>
    <lineage>
        <taxon>Bacteria</taxon>
        <taxon>Bacillati</taxon>
        <taxon>Bacillota</taxon>
        <taxon>Clostridia</taxon>
        <taxon>Christensenellales</taxon>
        <taxon>Christensenellaceae</taxon>
        <taxon>Guopingia</taxon>
    </lineage>
</organism>
<evidence type="ECO:0000313" key="2">
    <source>
        <dbReference type="Proteomes" id="UP000617951"/>
    </source>
</evidence>
<dbReference type="AlphaFoldDB" id="A0A926DIZ4"/>